<evidence type="ECO:0000313" key="2">
    <source>
        <dbReference type="Proteomes" id="UP000734854"/>
    </source>
</evidence>
<keyword evidence="2" id="KW-1185">Reference proteome</keyword>
<proteinExistence type="predicted"/>
<accession>A0A8J5L2R0</accession>
<dbReference type="EMBL" id="JACMSC010000011">
    <property type="protein sequence ID" value="KAG6498655.1"/>
    <property type="molecule type" value="Genomic_DNA"/>
</dbReference>
<dbReference type="Proteomes" id="UP000734854">
    <property type="component" value="Unassembled WGS sequence"/>
</dbReference>
<sequence length="161" mass="18329">MQRGIIKGKAGWMINTSNFQHLHSFFWEEGNIIALQLQANYQELATTLVVISYLRKSKAWTCQDLLGLSHQAEKMPKSARPTTLQRRSARPVALQRRPVALQHRFARLVVCNADLPLCCSTTQTCHSVALQRRPVTLQHRFARLSLCNTDLSLCNTDMLLD</sequence>
<organism evidence="1 2">
    <name type="scientific">Zingiber officinale</name>
    <name type="common">Ginger</name>
    <name type="synonym">Amomum zingiber</name>
    <dbReference type="NCBI Taxonomy" id="94328"/>
    <lineage>
        <taxon>Eukaryota</taxon>
        <taxon>Viridiplantae</taxon>
        <taxon>Streptophyta</taxon>
        <taxon>Embryophyta</taxon>
        <taxon>Tracheophyta</taxon>
        <taxon>Spermatophyta</taxon>
        <taxon>Magnoliopsida</taxon>
        <taxon>Liliopsida</taxon>
        <taxon>Zingiberales</taxon>
        <taxon>Zingiberaceae</taxon>
        <taxon>Zingiber</taxon>
    </lineage>
</organism>
<reference evidence="1 2" key="1">
    <citation type="submission" date="2020-08" db="EMBL/GenBank/DDBJ databases">
        <title>Plant Genome Project.</title>
        <authorList>
            <person name="Zhang R.-G."/>
        </authorList>
    </citation>
    <scope>NUCLEOTIDE SEQUENCE [LARGE SCALE GENOMIC DNA]</scope>
    <source>
        <tissue evidence="1">Rhizome</tissue>
    </source>
</reference>
<evidence type="ECO:0000313" key="1">
    <source>
        <dbReference type="EMBL" id="KAG6498655.1"/>
    </source>
</evidence>
<protein>
    <submittedName>
        <fullName evidence="1">Uncharacterized protein</fullName>
    </submittedName>
</protein>
<name>A0A8J5L2R0_ZINOF</name>
<dbReference type="AlphaFoldDB" id="A0A8J5L2R0"/>
<gene>
    <name evidence="1" type="ORF">ZIOFF_038376</name>
</gene>
<comment type="caution">
    <text evidence="1">The sequence shown here is derived from an EMBL/GenBank/DDBJ whole genome shotgun (WGS) entry which is preliminary data.</text>
</comment>